<evidence type="ECO:0000259" key="4">
    <source>
        <dbReference type="Pfam" id="PF01872"/>
    </source>
</evidence>
<evidence type="ECO:0000256" key="1">
    <source>
        <dbReference type="ARBA" id="ARBA00005104"/>
    </source>
</evidence>
<accession>A0AAV1TMR5</accession>
<dbReference type="Proteomes" id="UP001162060">
    <property type="component" value="Unassembled WGS sequence"/>
</dbReference>
<dbReference type="Pfam" id="PF01872">
    <property type="entry name" value="RibD_C"/>
    <property type="match status" value="1"/>
</dbReference>
<evidence type="ECO:0000256" key="3">
    <source>
        <dbReference type="ARBA" id="ARBA00023002"/>
    </source>
</evidence>
<name>A0AAV1TMR5_9STRA</name>
<dbReference type="PANTHER" id="PTHR38011">
    <property type="entry name" value="DIHYDROFOLATE REDUCTASE FAMILY PROTEIN (AFU_ORTHOLOGUE AFUA_8G06820)"/>
    <property type="match status" value="1"/>
</dbReference>
<comment type="pathway">
    <text evidence="1">Cofactor biosynthesis; riboflavin biosynthesis.</text>
</comment>
<comment type="caution">
    <text evidence="5">The sequence shown here is derived from an EMBL/GenBank/DDBJ whole genome shotgun (WGS) entry which is preliminary data.</text>
</comment>
<feature type="domain" description="Bacterial bifunctional deaminase-reductase C-terminal" evidence="4">
    <location>
        <begin position="44"/>
        <end position="234"/>
    </location>
</feature>
<reference evidence="5" key="1">
    <citation type="submission" date="2024-01" db="EMBL/GenBank/DDBJ databases">
        <authorList>
            <person name="Webb A."/>
        </authorList>
    </citation>
    <scope>NUCLEOTIDE SEQUENCE</scope>
    <source>
        <strain evidence="5">Pm1</strain>
    </source>
</reference>
<gene>
    <name evidence="5" type="ORF">PM001_LOCUS7792</name>
</gene>
<dbReference type="EMBL" id="CAKLBY020000066">
    <property type="protein sequence ID" value="CAK7922621.1"/>
    <property type="molecule type" value="Genomic_DNA"/>
</dbReference>
<dbReference type="InterPro" id="IPR024072">
    <property type="entry name" value="DHFR-like_dom_sf"/>
</dbReference>
<dbReference type="Gene3D" id="3.40.430.10">
    <property type="entry name" value="Dihydrofolate Reductase, subunit A"/>
    <property type="match status" value="1"/>
</dbReference>
<keyword evidence="2" id="KW-0521">NADP</keyword>
<organism evidence="5 6">
    <name type="scientific">Peronospora matthiolae</name>
    <dbReference type="NCBI Taxonomy" id="2874970"/>
    <lineage>
        <taxon>Eukaryota</taxon>
        <taxon>Sar</taxon>
        <taxon>Stramenopiles</taxon>
        <taxon>Oomycota</taxon>
        <taxon>Peronosporomycetes</taxon>
        <taxon>Peronosporales</taxon>
        <taxon>Peronosporaceae</taxon>
        <taxon>Peronospora</taxon>
    </lineage>
</organism>
<dbReference type="AlphaFoldDB" id="A0AAV1TMR5"/>
<dbReference type="InterPro" id="IPR050765">
    <property type="entry name" value="Riboflavin_Biosynth_HTPR"/>
</dbReference>
<sequence>MSIDSRSTTGMTDVVLKEVRRQVCDAQEQWRRAFVDGLEDKELPFVTLSYAQSIDGSLAVERGKSTLLSGRASLKMTHMLRTLHDGILVGVGTVIADNPSLNARLMEGRNPRPVIIDTHLRCPTTIKLFTLPTCEKPIIIYGRGSLDPEILNRKRALVMLGATVVESETALGDDGRNYVDLRDAFRIAKQNGIGSIMVEGGSAILTSCLQGAAQRQLIGVVIVTIAPTFIGGLRAVNTLLTPALPASPAAGPSFPRLDQPRYHILDEDVVIFGHLAH</sequence>
<evidence type="ECO:0000256" key="2">
    <source>
        <dbReference type="ARBA" id="ARBA00022857"/>
    </source>
</evidence>
<keyword evidence="3" id="KW-0560">Oxidoreductase</keyword>
<evidence type="ECO:0000313" key="6">
    <source>
        <dbReference type="Proteomes" id="UP001162060"/>
    </source>
</evidence>
<proteinExistence type="predicted"/>
<dbReference type="InterPro" id="IPR002734">
    <property type="entry name" value="RibDG_C"/>
</dbReference>
<evidence type="ECO:0000313" key="5">
    <source>
        <dbReference type="EMBL" id="CAK7922621.1"/>
    </source>
</evidence>
<protein>
    <recommendedName>
        <fullName evidence="4">Bacterial bifunctional deaminase-reductase C-terminal domain-containing protein</fullName>
    </recommendedName>
</protein>
<dbReference type="GO" id="GO:0009231">
    <property type="term" value="P:riboflavin biosynthetic process"/>
    <property type="evidence" value="ECO:0007669"/>
    <property type="project" value="InterPro"/>
</dbReference>
<dbReference type="GO" id="GO:0008703">
    <property type="term" value="F:5-amino-6-(5-phosphoribosylamino)uracil reductase activity"/>
    <property type="evidence" value="ECO:0007669"/>
    <property type="project" value="InterPro"/>
</dbReference>
<dbReference type="SUPFAM" id="SSF53597">
    <property type="entry name" value="Dihydrofolate reductase-like"/>
    <property type="match status" value="1"/>
</dbReference>
<dbReference type="PANTHER" id="PTHR38011:SF7">
    <property type="entry name" value="2,5-DIAMINO-6-RIBOSYLAMINO-4(3H)-PYRIMIDINONE 5'-PHOSPHATE REDUCTASE"/>
    <property type="match status" value="1"/>
</dbReference>